<organism evidence="14 15">
    <name type="scientific">Reyranella soli</name>
    <dbReference type="NCBI Taxonomy" id="1230389"/>
    <lineage>
        <taxon>Bacteria</taxon>
        <taxon>Pseudomonadati</taxon>
        <taxon>Pseudomonadota</taxon>
        <taxon>Alphaproteobacteria</taxon>
        <taxon>Hyphomicrobiales</taxon>
        <taxon>Reyranellaceae</taxon>
        <taxon>Reyranella</taxon>
    </lineage>
</organism>
<evidence type="ECO:0000256" key="13">
    <source>
        <dbReference type="ARBA" id="ARBA00048523"/>
    </source>
</evidence>
<name>A0A512NPM7_9HYPH</name>
<dbReference type="InterPro" id="IPR050582">
    <property type="entry name" value="HAD-like_SerB"/>
</dbReference>
<evidence type="ECO:0000256" key="9">
    <source>
        <dbReference type="ARBA" id="ARBA00022842"/>
    </source>
</evidence>
<dbReference type="SFLD" id="SFLDG01136">
    <property type="entry name" value="C1.6:_Phosphoserine_Phosphatas"/>
    <property type="match status" value="1"/>
</dbReference>
<dbReference type="Proteomes" id="UP000321058">
    <property type="component" value="Unassembled WGS sequence"/>
</dbReference>
<evidence type="ECO:0000256" key="3">
    <source>
        <dbReference type="ARBA" id="ARBA00009184"/>
    </source>
</evidence>
<evidence type="ECO:0000256" key="8">
    <source>
        <dbReference type="ARBA" id="ARBA00022801"/>
    </source>
</evidence>
<evidence type="ECO:0000256" key="6">
    <source>
        <dbReference type="ARBA" id="ARBA00022605"/>
    </source>
</evidence>
<comment type="pathway">
    <text evidence="2">Amino-acid biosynthesis; L-serine biosynthesis; L-serine from 3-phospho-D-glycerate: step 3/3.</text>
</comment>
<dbReference type="InterPro" id="IPR036412">
    <property type="entry name" value="HAD-like_sf"/>
</dbReference>
<evidence type="ECO:0000256" key="7">
    <source>
        <dbReference type="ARBA" id="ARBA00022723"/>
    </source>
</evidence>
<dbReference type="SFLD" id="SFLDF00029">
    <property type="entry name" value="phosphoserine_phosphatase"/>
    <property type="match status" value="1"/>
</dbReference>
<evidence type="ECO:0000256" key="12">
    <source>
        <dbReference type="ARBA" id="ARBA00048138"/>
    </source>
</evidence>
<keyword evidence="10" id="KW-0718">Serine biosynthesis</keyword>
<comment type="catalytic activity">
    <reaction evidence="12">
        <text>O-phospho-L-serine + H2O = L-serine + phosphate</text>
        <dbReference type="Rhea" id="RHEA:21208"/>
        <dbReference type="ChEBI" id="CHEBI:15377"/>
        <dbReference type="ChEBI" id="CHEBI:33384"/>
        <dbReference type="ChEBI" id="CHEBI:43474"/>
        <dbReference type="ChEBI" id="CHEBI:57524"/>
        <dbReference type="EC" id="3.1.3.3"/>
    </reaction>
</comment>
<accession>A0A512NPM7</accession>
<dbReference type="GO" id="GO:0006564">
    <property type="term" value="P:L-serine biosynthetic process"/>
    <property type="evidence" value="ECO:0007669"/>
    <property type="project" value="UniProtKB-KW"/>
</dbReference>
<evidence type="ECO:0000313" key="14">
    <source>
        <dbReference type="EMBL" id="GEP60896.1"/>
    </source>
</evidence>
<keyword evidence="15" id="KW-1185">Reference proteome</keyword>
<gene>
    <name evidence="14" type="ORF">RSO01_80620</name>
</gene>
<evidence type="ECO:0000256" key="4">
    <source>
        <dbReference type="ARBA" id="ARBA00012640"/>
    </source>
</evidence>
<dbReference type="PANTHER" id="PTHR43344">
    <property type="entry name" value="PHOSPHOSERINE PHOSPHATASE"/>
    <property type="match status" value="1"/>
</dbReference>
<dbReference type="PANTHER" id="PTHR43344:SF2">
    <property type="entry name" value="PHOSPHOSERINE PHOSPHATASE"/>
    <property type="match status" value="1"/>
</dbReference>
<dbReference type="SFLD" id="SFLDS00003">
    <property type="entry name" value="Haloacid_Dehalogenase"/>
    <property type="match status" value="1"/>
</dbReference>
<dbReference type="InterPro" id="IPR023214">
    <property type="entry name" value="HAD_sf"/>
</dbReference>
<reference evidence="14 15" key="1">
    <citation type="submission" date="2019-07" db="EMBL/GenBank/DDBJ databases">
        <title>Whole genome shotgun sequence of Reyranella soli NBRC 108950.</title>
        <authorList>
            <person name="Hosoyama A."/>
            <person name="Uohara A."/>
            <person name="Ohji S."/>
            <person name="Ichikawa N."/>
        </authorList>
    </citation>
    <scope>NUCLEOTIDE SEQUENCE [LARGE SCALE GENOMIC DNA]</scope>
    <source>
        <strain evidence="14 15">NBRC 108950</strain>
    </source>
</reference>
<dbReference type="UniPathway" id="UPA00135">
    <property type="reaction ID" value="UER00198"/>
</dbReference>
<dbReference type="SUPFAM" id="SSF56784">
    <property type="entry name" value="HAD-like"/>
    <property type="match status" value="1"/>
</dbReference>
<evidence type="ECO:0000313" key="15">
    <source>
        <dbReference type="Proteomes" id="UP000321058"/>
    </source>
</evidence>
<dbReference type="InterPro" id="IPR004469">
    <property type="entry name" value="PSP"/>
</dbReference>
<keyword evidence="9" id="KW-0460">Magnesium</keyword>
<comment type="cofactor">
    <cofactor evidence="1">
        <name>Mg(2+)</name>
        <dbReference type="ChEBI" id="CHEBI:18420"/>
    </cofactor>
</comment>
<evidence type="ECO:0000256" key="11">
    <source>
        <dbReference type="ARBA" id="ARBA00031693"/>
    </source>
</evidence>
<evidence type="ECO:0000256" key="1">
    <source>
        <dbReference type="ARBA" id="ARBA00001946"/>
    </source>
</evidence>
<dbReference type="SFLD" id="SFLDG01137">
    <property type="entry name" value="C1.6.1:_Phosphoserine_Phosphat"/>
    <property type="match status" value="1"/>
</dbReference>
<evidence type="ECO:0000256" key="2">
    <source>
        <dbReference type="ARBA" id="ARBA00005135"/>
    </source>
</evidence>
<dbReference type="GO" id="GO:0036424">
    <property type="term" value="F:L-phosphoserine phosphatase activity"/>
    <property type="evidence" value="ECO:0007669"/>
    <property type="project" value="InterPro"/>
</dbReference>
<sequence length="267" mass="28157">MLQAQGASVGTPQWLAPEIACDIPFDGEARPVAMAAIDAVVVPSAGRRKKLLVADMESTMIENEMLDELADFLGLREKIAGITARAMNGEIDFAGALNERVALLKGLDVAKLDEAAKRIRYMPGGATLVATMKKHDGHCALVSGGFTHFTALVHKALGFDSHAANGLQHDGRTLAGTVDLPILGKEAKLATLQRLAAERGFSPADAVTVGDGANDLPMLKAAGLGVAFHAKPAVAAEVAARIDHGDLTALLYLQGYRRTEFVERTDP</sequence>
<dbReference type="GO" id="GO:0005737">
    <property type="term" value="C:cytoplasm"/>
    <property type="evidence" value="ECO:0007669"/>
    <property type="project" value="TreeGrafter"/>
</dbReference>
<evidence type="ECO:0000256" key="5">
    <source>
        <dbReference type="ARBA" id="ARBA00015196"/>
    </source>
</evidence>
<keyword evidence="8" id="KW-0378">Hydrolase</keyword>
<dbReference type="Pfam" id="PF12710">
    <property type="entry name" value="HAD"/>
    <property type="match status" value="1"/>
</dbReference>
<dbReference type="NCBIfam" id="TIGR00338">
    <property type="entry name" value="serB"/>
    <property type="match status" value="1"/>
</dbReference>
<comment type="catalytic activity">
    <reaction evidence="13">
        <text>O-phospho-D-serine + H2O = D-serine + phosphate</text>
        <dbReference type="Rhea" id="RHEA:24873"/>
        <dbReference type="ChEBI" id="CHEBI:15377"/>
        <dbReference type="ChEBI" id="CHEBI:35247"/>
        <dbReference type="ChEBI" id="CHEBI:43474"/>
        <dbReference type="ChEBI" id="CHEBI:58680"/>
        <dbReference type="EC" id="3.1.3.3"/>
    </reaction>
</comment>
<keyword evidence="6" id="KW-0028">Amino-acid biosynthesis</keyword>
<evidence type="ECO:0000256" key="10">
    <source>
        <dbReference type="ARBA" id="ARBA00023299"/>
    </source>
</evidence>
<comment type="caution">
    <text evidence="14">The sequence shown here is derived from an EMBL/GenBank/DDBJ whole genome shotgun (WGS) entry which is preliminary data.</text>
</comment>
<dbReference type="GO" id="GO:0000287">
    <property type="term" value="F:magnesium ion binding"/>
    <property type="evidence" value="ECO:0007669"/>
    <property type="project" value="TreeGrafter"/>
</dbReference>
<dbReference type="EMBL" id="BKAJ01000188">
    <property type="protein sequence ID" value="GEP60896.1"/>
    <property type="molecule type" value="Genomic_DNA"/>
</dbReference>
<dbReference type="NCBIfam" id="TIGR01488">
    <property type="entry name" value="HAD-SF-IB"/>
    <property type="match status" value="1"/>
</dbReference>
<protein>
    <recommendedName>
        <fullName evidence="5">Phosphoserine phosphatase</fullName>
        <ecNumber evidence="4">3.1.3.3</ecNumber>
    </recommendedName>
    <alternativeName>
        <fullName evidence="11">O-phosphoserine phosphohydrolase</fullName>
    </alternativeName>
</protein>
<keyword evidence="7" id="KW-0479">Metal-binding</keyword>
<dbReference type="AlphaFoldDB" id="A0A512NPM7"/>
<dbReference type="Gene3D" id="3.40.50.1000">
    <property type="entry name" value="HAD superfamily/HAD-like"/>
    <property type="match status" value="1"/>
</dbReference>
<comment type="similarity">
    <text evidence="3">Belongs to the HAD-like hydrolase superfamily. SerB family.</text>
</comment>
<dbReference type="EC" id="3.1.3.3" evidence="4"/>
<proteinExistence type="inferred from homology"/>